<comment type="similarity">
    <text evidence="2 11">Belongs to the SAICAR synthetase family.</text>
</comment>
<dbReference type="GO" id="GO:0006189">
    <property type="term" value="P:'de novo' IMP biosynthetic process"/>
    <property type="evidence" value="ECO:0007669"/>
    <property type="project" value="UniProtKB-UniRule"/>
</dbReference>
<keyword evidence="8 11" id="KW-0067">ATP-binding</keyword>
<name>A0A1I3CD22_9FIRM</name>
<dbReference type="InterPro" id="IPR050089">
    <property type="entry name" value="SAICAR_synthetase"/>
</dbReference>
<dbReference type="GO" id="GO:0009236">
    <property type="term" value="P:cobalamin biosynthetic process"/>
    <property type="evidence" value="ECO:0007669"/>
    <property type="project" value="InterPro"/>
</dbReference>
<evidence type="ECO:0000256" key="3">
    <source>
        <dbReference type="ARBA" id="ARBA00012217"/>
    </source>
</evidence>
<dbReference type="HAMAP" id="MF_00137">
    <property type="entry name" value="SAICAR_synth"/>
    <property type="match status" value="1"/>
</dbReference>
<dbReference type="Proteomes" id="UP000199287">
    <property type="component" value="Unassembled WGS sequence"/>
</dbReference>
<comment type="pathway">
    <text evidence="1 11">Purine metabolism; IMP biosynthesis via de novo pathway; 5-amino-1-(5-phospho-D-ribosyl)imidazole-4-carboxamide from 5-amino-1-(5-phospho-D-ribosyl)imidazole-4-carboxylate: step 1/2.</text>
</comment>
<organism evidence="13 14">
    <name type="scientific">Tindallia magadiensis</name>
    <dbReference type="NCBI Taxonomy" id="69895"/>
    <lineage>
        <taxon>Bacteria</taxon>
        <taxon>Bacillati</taxon>
        <taxon>Bacillota</taxon>
        <taxon>Clostridia</taxon>
        <taxon>Peptostreptococcales</taxon>
        <taxon>Tindalliaceae</taxon>
        <taxon>Tindallia</taxon>
    </lineage>
</organism>
<evidence type="ECO:0000259" key="12">
    <source>
        <dbReference type="Pfam" id="PF01259"/>
    </source>
</evidence>
<dbReference type="EMBL" id="FOQA01000002">
    <property type="protein sequence ID" value="SFH72089.1"/>
    <property type="molecule type" value="Genomic_DNA"/>
</dbReference>
<evidence type="ECO:0000256" key="1">
    <source>
        <dbReference type="ARBA" id="ARBA00004672"/>
    </source>
</evidence>
<accession>A0A1I3CD22</accession>
<dbReference type="PROSITE" id="PS01057">
    <property type="entry name" value="SAICAR_SYNTHETASE_1"/>
    <property type="match status" value="1"/>
</dbReference>
<comment type="catalytic activity">
    <reaction evidence="10 11">
        <text>5-amino-1-(5-phospho-D-ribosyl)imidazole-4-carboxylate + L-aspartate + ATP = (2S)-2-[5-amino-1-(5-phospho-beta-D-ribosyl)imidazole-4-carboxamido]succinate + ADP + phosphate + 2 H(+)</text>
        <dbReference type="Rhea" id="RHEA:22628"/>
        <dbReference type="ChEBI" id="CHEBI:15378"/>
        <dbReference type="ChEBI" id="CHEBI:29991"/>
        <dbReference type="ChEBI" id="CHEBI:30616"/>
        <dbReference type="ChEBI" id="CHEBI:43474"/>
        <dbReference type="ChEBI" id="CHEBI:58443"/>
        <dbReference type="ChEBI" id="CHEBI:77657"/>
        <dbReference type="ChEBI" id="CHEBI:456216"/>
        <dbReference type="EC" id="6.3.2.6"/>
    </reaction>
</comment>
<dbReference type="PANTHER" id="PTHR43599">
    <property type="entry name" value="MULTIFUNCTIONAL PROTEIN ADE2"/>
    <property type="match status" value="1"/>
</dbReference>
<evidence type="ECO:0000256" key="11">
    <source>
        <dbReference type="HAMAP-Rule" id="MF_00137"/>
    </source>
</evidence>
<evidence type="ECO:0000256" key="7">
    <source>
        <dbReference type="ARBA" id="ARBA00022755"/>
    </source>
</evidence>
<dbReference type="PROSITE" id="PS01058">
    <property type="entry name" value="SAICAR_SYNTHETASE_2"/>
    <property type="match status" value="1"/>
</dbReference>
<dbReference type="RefSeq" id="WP_330390987.1">
    <property type="nucleotide sequence ID" value="NZ_FOQA01000002.1"/>
</dbReference>
<evidence type="ECO:0000313" key="14">
    <source>
        <dbReference type="Proteomes" id="UP000199287"/>
    </source>
</evidence>
<evidence type="ECO:0000256" key="2">
    <source>
        <dbReference type="ARBA" id="ARBA00010190"/>
    </source>
</evidence>
<proteinExistence type="inferred from homology"/>
<dbReference type="EC" id="6.3.2.6" evidence="3 11"/>
<keyword evidence="5 11" id="KW-0436">Ligase</keyword>
<dbReference type="Pfam" id="PF01259">
    <property type="entry name" value="SAICAR_synt"/>
    <property type="match status" value="1"/>
</dbReference>
<evidence type="ECO:0000256" key="6">
    <source>
        <dbReference type="ARBA" id="ARBA00022741"/>
    </source>
</evidence>
<evidence type="ECO:0000256" key="10">
    <source>
        <dbReference type="ARBA" id="ARBA00048475"/>
    </source>
</evidence>
<protein>
    <recommendedName>
        <fullName evidence="4 11">Phosphoribosylaminoimidazole-succinocarboxamide synthase</fullName>
        <ecNumber evidence="3 11">6.3.2.6</ecNumber>
    </recommendedName>
    <alternativeName>
        <fullName evidence="9 11">SAICAR synthetase</fullName>
    </alternativeName>
</protein>
<dbReference type="FunFam" id="3.30.470.20:FF:000006">
    <property type="entry name" value="Phosphoribosylaminoimidazole-succinocarboxamide synthase"/>
    <property type="match status" value="1"/>
</dbReference>
<dbReference type="CDD" id="cd01415">
    <property type="entry name" value="SAICAR_synt_PurC"/>
    <property type="match status" value="1"/>
</dbReference>
<sequence>MVKDKGIEKKEMLYEGKAKQVYITEDASKVIVYFKDDATAFNGKKKSQIEGKGKVNNHLSSLLYTYLEEKGVKTHFIQRLSDREMLVKAVTIIPLEIIVRNVAAGSMTRQLGVEEGTVLKKPIVEYSLKKDELGDPFVNEDHIIALEWATEEELKKIRSEALIINKLLIELFSKAGLRLIDFKLEFGVNKDGVLLADEISPDTCRLWETQTGRVMDKDRFRKDMGQVSEHYEEVLERVSKVLAV</sequence>
<evidence type="ECO:0000256" key="5">
    <source>
        <dbReference type="ARBA" id="ARBA00022598"/>
    </source>
</evidence>
<dbReference type="Gene3D" id="3.30.470.20">
    <property type="entry name" value="ATP-grasp fold, B domain"/>
    <property type="match status" value="1"/>
</dbReference>
<feature type="domain" description="SAICAR synthetase/ADE2 N-terminal" evidence="12">
    <location>
        <begin position="13"/>
        <end position="237"/>
    </location>
</feature>
<dbReference type="Gene3D" id="3.30.200.20">
    <property type="entry name" value="Phosphorylase Kinase, domain 1"/>
    <property type="match status" value="1"/>
</dbReference>
<dbReference type="InterPro" id="IPR018236">
    <property type="entry name" value="SAICAR_synthetase_CS"/>
</dbReference>
<dbReference type="InterPro" id="IPR028923">
    <property type="entry name" value="SAICAR_synt/ADE2_N"/>
</dbReference>
<dbReference type="FunFam" id="3.30.200.20:FF:000086">
    <property type="entry name" value="Phosphoribosylaminoimidazole-succinocarboxamide synthase"/>
    <property type="match status" value="1"/>
</dbReference>
<evidence type="ECO:0000313" key="13">
    <source>
        <dbReference type="EMBL" id="SFH72089.1"/>
    </source>
</evidence>
<keyword evidence="7 11" id="KW-0658">Purine biosynthesis</keyword>
<dbReference type="AlphaFoldDB" id="A0A1I3CD22"/>
<keyword evidence="14" id="KW-1185">Reference proteome</keyword>
<dbReference type="PANTHER" id="PTHR43599:SF3">
    <property type="entry name" value="SI:DKEY-6E2.2"/>
    <property type="match status" value="1"/>
</dbReference>
<evidence type="ECO:0000256" key="4">
    <source>
        <dbReference type="ARBA" id="ARBA00016460"/>
    </source>
</evidence>
<dbReference type="InterPro" id="IPR033934">
    <property type="entry name" value="SAICAR_synt_PurC"/>
</dbReference>
<dbReference type="GO" id="GO:0004639">
    <property type="term" value="F:phosphoribosylaminoimidazolesuccinocarboxamide synthase activity"/>
    <property type="evidence" value="ECO:0007669"/>
    <property type="project" value="UniProtKB-UniRule"/>
</dbReference>
<dbReference type="InterPro" id="IPR001636">
    <property type="entry name" value="SAICAR_synth"/>
</dbReference>
<dbReference type="UniPathway" id="UPA00074">
    <property type="reaction ID" value="UER00131"/>
</dbReference>
<dbReference type="NCBIfam" id="TIGR00081">
    <property type="entry name" value="purC"/>
    <property type="match status" value="1"/>
</dbReference>
<evidence type="ECO:0000256" key="8">
    <source>
        <dbReference type="ARBA" id="ARBA00022840"/>
    </source>
</evidence>
<dbReference type="STRING" id="69895.SAMN05192551_102328"/>
<dbReference type="SUPFAM" id="SSF56104">
    <property type="entry name" value="SAICAR synthase-like"/>
    <property type="match status" value="1"/>
</dbReference>
<gene>
    <name evidence="11" type="primary">purC</name>
    <name evidence="13" type="ORF">SAMN05192551_102328</name>
</gene>
<dbReference type="GO" id="GO:0005524">
    <property type="term" value="F:ATP binding"/>
    <property type="evidence" value="ECO:0007669"/>
    <property type="project" value="UniProtKB-KW"/>
</dbReference>
<reference evidence="14" key="1">
    <citation type="submission" date="2016-10" db="EMBL/GenBank/DDBJ databases">
        <authorList>
            <person name="Varghese N."/>
            <person name="Submissions S."/>
        </authorList>
    </citation>
    <scope>NUCLEOTIDE SEQUENCE [LARGE SCALE GENOMIC DNA]</scope>
    <source>
        <strain evidence="14">Z-7934</strain>
    </source>
</reference>
<evidence type="ECO:0000256" key="9">
    <source>
        <dbReference type="ARBA" id="ARBA00030409"/>
    </source>
</evidence>
<keyword evidence="6 11" id="KW-0547">Nucleotide-binding</keyword>